<evidence type="ECO:0000313" key="2">
    <source>
        <dbReference type="Proteomes" id="UP000248863"/>
    </source>
</evidence>
<dbReference type="PANTHER" id="PTHR37460">
    <property type="entry name" value="ENDONUCLEASE III"/>
    <property type="match status" value="1"/>
</dbReference>
<dbReference type="PANTHER" id="PTHR37460:SF1">
    <property type="entry name" value="ENDONUCLEASE III"/>
    <property type="match status" value="1"/>
</dbReference>
<organism evidence="1 2">
    <name type="scientific">Rhodoplanes elegans</name>
    <dbReference type="NCBI Taxonomy" id="29408"/>
    <lineage>
        <taxon>Bacteria</taxon>
        <taxon>Pseudomonadati</taxon>
        <taxon>Pseudomonadota</taxon>
        <taxon>Alphaproteobacteria</taxon>
        <taxon>Hyphomicrobiales</taxon>
        <taxon>Nitrobacteraceae</taxon>
        <taxon>Rhodoplanes</taxon>
    </lineage>
</organism>
<dbReference type="GO" id="GO:0004519">
    <property type="term" value="F:endonuclease activity"/>
    <property type="evidence" value="ECO:0007669"/>
    <property type="project" value="UniProtKB-KW"/>
</dbReference>
<dbReference type="CDD" id="cd10441">
    <property type="entry name" value="GIY-YIG_COG1833"/>
    <property type="match status" value="1"/>
</dbReference>
<reference evidence="1 2" key="1">
    <citation type="submission" date="2017-07" db="EMBL/GenBank/DDBJ databases">
        <title>Draft Genome Sequences of Select Purple Nonsulfur Bacteria.</title>
        <authorList>
            <person name="Lasarre B."/>
            <person name="Mckinlay J.B."/>
        </authorList>
    </citation>
    <scope>NUCLEOTIDE SEQUENCE [LARGE SCALE GENOMIC DNA]</scope>
    <source>
        <strain evidence="1 2">DSM 11907</strain>
    </source>
</reference>
<keyword evidence="1" id="KW-0378">Hydrolase</keyword>
<dbReference type="Pfam" id="PF01986">
    <property type="entry name" value="DUF123"/>
    <property type="match status" value="1"/>
</dbReference>
<proteinExistence type="predicted"/>
<protein>
    <submittedName>
        <fullName evidence="1">Endonuclease III</fullName>
    </submittedName>
</protein>
<sequence>MISQRTTATRTTAAARTAVAAAALPTVAGAYVLAIRLDKPFVLRLAGRSAVSVSAGRYLYCGSARGPGGLRARVARHLRRRKTLRWHVDRLTTKGRVIAVWAVPDGDECALAAQLGGLPVPVPGFGSSDCAGCPSHLFAWPEGAVLPFGPPTVSRD</sequence>
<comment type="caution">
    <text evidence="1">The sequence shown here is derived from an EMBL/GenBank/DDBJ whole genome shotgun (WGS) entry which is preliminary data.</text>
</comment>
<gene>
    <name evidence="1" type="ORF">CH338_22790</name>
</gene>
<dbReference type="AlphaFoldDB" id="A0A327K6B6"/>
<evidence type="ECO:0000313" key="1">
    <source>
        <dbReference type="EMBL" id="RAI33303.1"/>
    </source>
</evidence>
<accession>A0A327K6B6</accession>
<dbReference type="Proteomes" id="UP000248863">
    <property type="component" value="Unassembled WGS sequence"/>
</dbReference>
<keyword evidence="1" id="KW-0540">Nuclease</keyword>
<keyword evidence="1" id="KW-0255">Endonuclease</keyword>
<dbReference type="OrthoDB" id="9811593at2"/>
<name>A0A327K6B6_9BRAD</name>
<keyword evidence="2" id="KW-1185">Reference proteome</keyword>
<dbReference type="InterPro" id="IPR002837">
    <property type="entry name" value="DUF123"/>
</dbReference>
<dbReference type="EMBL" id="NPEU01000369">
    <property type="protein sequence ID" value="RAI33303.1"/>
    <property type="molecule type" value="Genomic_DNA"/>
</dbReference>